<evidence type="ECO:0000259" key="8">
    <source>
        <dbReference type="PROSITE" id="PS50280"/>
    </source>
</evidence>
<protein>
    <recommendedName>
        <fullName evidence="8">SET domain-containing protein</fullName>
    </recommendedName>
</protein>
<dbReference type="OrthoDB" id="97863at2759"/>
<keyword evidence="10" id="KW-1185">Reference proteome</keyword>
<comment type="subcellular location">
    <subcellularLocation>
        <location evidence="2">Chromosome</location>
    </subcellularLocation>
    <subcellularLocation>
        <location evidence="1">Nucleus</location>
    </subcellularLocation>
</comment>
<keyword evidence="7" id="KW-0539">Nucleus</keyword>
<dbReference type="Gene3D" id="2.170.270.10">
    <property type="entry name" value="SET domain"/>
    <property type="match status" value="1"/>
</dbReference>
<dbReference type="PANTHER" id="PTHR22884">
    <property type="entry name" value="SET DOMAIN PROTEINS"/>
    <property type="match status" value="1"/>
</dbReference>
<reference evidence="10" key="1">
    <citation type="submission" date="2017-03" db="EMBL/GenBank/DDBJ databases">
        <title>Phytopthora megakarya and P. palmivora, two closely related causual agents of cacao black pod achieved similar genome size and gene model numbers by different mechanisms.</title>
        <authorList>
            <person name="Ali S."/>
            <person name="Shao J."/>
            <person name="Larry D.J."/>
            <person name="Kronmiller B."/>
            <person name="Shen D."/>
            <person name="Strem M.D."/>
            <person name="Melnick R.L."/>
            <person name="Guiltinan M.J."/>
            <person name="Tyler B.M."/>
            <person name="Meinhardt L.W."/>
            <person name="Bailey B.A."/>
        </authorList>
    </citation>
    <scope>NUCLEOTIDE SEQUENCE [LARGE SCALE GENOMIC DNA]</scope>
    <source>
        <strain evidence="10">zdho120</strain>
    </source>
</reference>
<keyword evidence="6" id="KW-0949">S-adenosyl-L-methionine</keyword>
<accession>A0A225WG43</accession>
<organism evidence="9 10">
    <name type="scientific">Phytophthora megakarya</name>
    <dbReference type="NCBI Taxonomy" id="4795"/>
    <lineage>
        <taxon>Eukaryota</taxon>
        <taxon>Sar</taxon>
        <taxon>Stramenopiles</taxon>
        <taxon>Oomycota</taxon>
        <taxon>Peronosporomycetes</taxon>
        <taxon>Peronosporales</taxon>
        <taxon>Peronosporaceae</taxon>
        <taxon>Phytophthora</taxon>
    </lineage>
</organism>
<evidence type="ECO:0000313" key="9">
    <source>
        <dbReference type="EMBL" id="OWZ16384.1"/>
    </source>
</evidence>
<dbReference type="GO" id="GO:0032259">
    <property type="term" value="P:methylation"/>
    <property type="evidence" value="ECO:0007669"/>
    <property type="project" value="UniProtKB-KW"/>
</dbReference>
<dbReference type="EMBL" id="NBNE01000943">
    <property type="protein sequence ID" value="OWZ16384.1"/>
    <property type="molecule type" value="Genomic_DNA"/>
</dbReference>
<keyword evidence="4" id="KW-0489">Methyltransferase</keyword>
<dbReference type="GO" id="GO:0008168">
    <property type="term" value="F:methyltransferase activity"/>
    <property type="evidence" value="ECO:0007669"/>
    <property type="project" value="UniProtKB-KW"/>
</dbReference>
<dbReference type="SUPFAM" id="SSF82199">
    <property type="entry name" value="SET domain"/>
    <property type="match status" value="1"/>
</dbReference>
<dbReference type="PROSITE" id="PS50280">
    <property type="entry name" value="SET"/>
    <property type="match status" value="1"/>
</dbReference>
<evidence type="ECO:0000256" key="6">
    <source>
        <dbReference type="ARBA" id="ARBA00022691"/>
    </source>
</evidence>
<dbReference type="InterPro" id="IPR050777">
    <property type="entry name" value="SET2_Histone-Lys_MeTrsfase"/>
</dbReference>
<dbReference type="GO" id="GO:0005634">
    <property type="term" value="C:nucleus"/>
    <property type="evidence" value="ECO:0007669"/>
    <property type="project" value="UniProtKB-SubCell"/>
</dbReference>
<dbReference type="Proteomes" id="UP000198211">
    <property type="component" value="Unassembled WGS sequence"/>
</dbReference>
<dbReference type="AlphaFoldDB" id="A0A225WG43"/>
<gene>
    <name evidence="9" type="ORF">PHMEG_0009839</name>
</gene>
<evidence type="ECO:0000256" key="4">
    <source>
        <dbReference type="ARBA" id="ARBA00022603"/>
    </source>
</evidence>
<keyword evidence="5" id="KW-0808">Transferase</keyword>
<dbReference type="GO" id="GO:0005694">
    <property type="term" value="C:chromosome"/>
    <property type="evidence" value="ECO:0007669"/>
    <property type="project" value="UniProtKB-SubCell"/>
</dbReference>
<dbReference type="STRING" id="4795.A0A225WG43"/>
<keyword evidence="3" id="KW-0158">Chromosome</keyword>
<evidence type="ECO:0000313" key="10">
    <source>
        <dbReference type="Proteomes" id="UP000198211"/>
    </source>
</evidence>
<evidence type="ECO:0000256" key="7">
    <source>
        <dbReference type="ARBA" id="ARBA00023242"/>
    </source>
</evidence>
<sequence length="217" mass="24300">MPGIKFRLFELRERRPNFVVSRPPTIVPYLGVEWPARIEQIVSGNAHCIALRDIRDFGSCSCSENCFLHTCNNAVSAVCCTEDNFNLQGLCSKSPRARSTLRLFASARVGLGVFTTTDLDVGDIVAEYTGDLSEFDAIFEGQLDAALKENSSYTLLLNTKSTRRKYVDVDAVKRGSIARYISHSCNPNVVFVEVQYRKTVKVLVRMLEDVKGGHRLR</sequence>
<evidence type="ECO:0000256" key="1">
    <source>
        <dbReference type="ARBA" id="ARBA00004123"/>
    </source>
</evidence>
<name>A0A225WG43_9STRA</name>
<proteinExistence type="predicted"/>
<evidence type="ECO:0000256" key="2">
    <source>
        <dbReference type="ARBA" id="ARBA00004286"/>
    </source>
</evidence>
<dbReference type="SMART" id="SM00317">
    <property type="entry name" value="SET"/>
    <property type="match status" value="1"/>
</dbReference>
<dbReference type="InterPro" id="IPR001214">
    <property type="entry name" value="SET_dom"/>
</dbReference>
<feature type="domain" description="SET" evidence="8">
    <location>
        <begin position="99"/>
        <end position="217"/>
    </location>
</feature>
<comment type="caution">
    <text evidence="9">The sequence shown here is derived from an EMBL/GenBank/DDBJ whole genome shotgun (WGS) entry which is preliminary data.</text>
</comment>
<evidence type="ECO:0000256" key="5">
    <source>
        <dbReference type="ARBA" id="ARBA00022679"/>
    </source>
</evidence>
<dbReference type="InterPro" id="IPR046341">
    <property type="entry name" value="SET_dom_sf"/>
</dbReference>
<evidence type="ECO:0000256" key="3">
    <source>
        <dbReference type="ARBA" id="ARBA00022454"/>
    </source>
</evidence>
<dbReference type="Pfam" id="PF00856">
    <property type="entry name" value="SET"/>
    <property type="match status" value="1"/>
</dbReference>